<organism evidence="1 2">
    <name type="scientific">Aspergillus tanneri</name>
    <dbReference type="NCBI Taxonomy" id="1220188"/>
    <lineage>
        <taxon>Eukaryota</taxon>
        <taxon>Fungi</taxon>
        <taxon>Dikarya</taxon>
        <taxon>Ascomycota</taxon>
        <taxon>Pezizomycotina</taxon>
        <taxon>Eurotiomycetes</taxon>
        <taxon>Eurotiomycetidae</taxon>
        <taxon>Eurotiales</taxon>
        <taxon>Aspergillaceae</taxon>
        <taxon>Aspergillus</taxon>
        <taxon>Aspergillus subgen. Circumdati</taxon>
    </lineage>
</organism>
<dbReference type="EMBL" id="QUQM01000002">
    <property type="protein sequence ID" value="KAA8651927.1"/>
    <property type="molecule type" value="Genomic_DNA"/>
</dbReference>
<dbReference type="GeneID" id="54323528"/>
<comment type="caution">
    <text evidence="1">The sequence shown here is derived from an EMBL/GenBank/DDBJ whole genome shotgun (WGS) entry which is preliminary data.</text>
</comment>
<gene>
    <name evidence="1" type="ORF">ATNIH1004_000826</name>
</gene>
<dbReference type="AlphaFoldDB" id="A0A5M9NBQ2"/>
<dbReference type="Proteomes" id="UP000324241">
    <property type="component" value="Unassembled WGS sequence"/>
</dbReference>
<accession>A0A5M9NBQ2</accession>
<reference evidence="1 2" key="1">
    <citation type="submission" date="2019-08" db="EMBL/GenBank/DDBJ databases">
        <title>The genome sequence of a newly discovered highly antifungal drug resistant Aspergillus species, Aspergillus tanneri NIH 1004.</title>
        <authorList>
            <person name="Mounaud S."/>
            <person name="Singh I."/>
            <person name="Joardar V."/>
            <person name="Pakala S."/>
            <person name="Pakala S."/>
            <person name="Venepally P."/>
            <person name="Chung J.K."/>
            <person name="Losada L."/>
            <person name="Nierman W.C."/>
        </authorList>
    </citation>
    <scope>NUCLEOTIDE SEQUENCE [LARGE SCALE GENOMIC DNA]</scope>
    <source>
        <strain evidence="1 2">NIH1004</strain>
    </source>
</reference>
<dbReference type="RefSeq" id="XP_033431288.1">
    <property type="nucleotide sequence ID" value="XM_033565531.1"/>
</dbReference>
<protein>
    <submittedName>
        <fullName evidence="1">Uncharacterized protein</fullName>
    </submittedName>
</protein>
<sequence>MQLLASLPSARSAKTEKTLVACILRRVIPLGMHRPIQFVLDREDDCDAVVYTPHVKSALKRILIWQCEFAIAMTDPFVIVYPGSDDFSQGKMVRSGDSRWRNWSKSEFVPVVHWLRGFDRT</sequence>
<evidence type="ECO:0000313" key="2">
    <source>
        <dbReference type="Proteomes" id="UP000324241"/>
    </source>
</evidence>
<name>A0A5M9NBQ2_9EURO</name>
<proteinExistence type="predicted"/>
<evidence type="ECO:0000313" key="1">
    <source>
        <dbReference type="EMBL" id="KAA8651927.1"/>
    </source>
</evidence>